<reference evidence="2 3" key="1">
    <citation type="submission" date="2024-01" db="EMBL/GenBank/DDBJ databases">
        <title>The genome of the rayed Mediterranean limpet Patella caerulea (Linnaeus, 1758).</title>
        <authorList>
            <person name="Anh-Thu Weber A."/>
            <person name="Halstead-Nussloch G."/>
        </authorList>
    </citation>
    <scope>NUCLEOTIDE SEQUENCE [LARGE SCALE GENOMIC DNA]</scope>
    <source>
        <strain evidence="2">AATW-2023a</strain>
        <tissue evidence="2">Whole specimen</tissue>
    </source>
</reference>
<dbReference type="SUPFAM" id="SSF56219">
    <property type="entry name" value="DNase I-like"/>
    <property type="match status" value="1"/>
</dbReference>
<organism evidence="2 3">
    <name type="scientific">Patella caerulea</name>
    <name type="common">Rayed Mediterranean limpet</name>
    <dbReference type="NCBI Taxonomy" id="87958"/>
    <lineage>
        <taxon>Eukaryota</taxon>
        <taxon>Metazoa</taxon>
        <taxon>Spiralia</taxon>
        <taxon>Lophotrochozoa</taxon>
        <taxon>Mollusca</taxon>
        <taxon>Gastropoda</taxon>
        <taxon>Patellogastropoda</taxon>
        <taxon>Patelloidea</taxon>
        <taxon>Patellidae</taxon>
        <taxon>Patella</taxon>
    </lineage>
</organism>
<feature type="domain" description="Endonuclease/exonuclease/phosphatase" evidence="1">
    <location>
        <begin position="2"/>
        <end position="100"/>
    </location>
</feature>
<dbReference type="GO" id="GO:0061343">
    <property type="term" value="P:cell adhesion involved in heart morphogenesis"/>
    <property type="evidence" value="ECO:0007669"/>
    <property type="project" value="TreeGrafter"/>
</dbReference>
<dbReference type="GO" id="GO:0031012">
    <property type="term" value="C:extracellular matrix"/>
    <property type="evidence" value="ECO:0007669"/>
    <property type="project" value="TreeGrafter"/>
</dbReference>
<dbReference type="GO" id="GO:0007508">
    <property type="term" value="P:larval heart development"/>
    <property type="evidence" value="ECO:0007669"/>
    <property type="project" value="TreeGrafter"/>
</dbReference>
<sequence>MNNLIRKASRRYRQVLMIGDFNYKDIDWKNETTRNLPGSCTHDFLESIRDSFLYQHVTKATRFRHNQMPSTLDLLFTKEEELITSIELLDPLGKSDHLSMVFTLNIYCARNPKSEPPRYSYYKGDYVKMRDDMARFNWDSLQPSDALETWEDVLSLITNSVKRHIPLSKPHSRPKKIWFTSDVITSLKLKRKAWNKYKRNMTNLNYEDYHIARNNATKVQRNAHRHYEKQVADDIKTNTKNFWRYVKSKTQKDRHCYFRKRRWYNSNRQ</sequence>
<dbReference type="PANTHER" id="PTHR33395:SF22">
    <property type="entry name" value="REVERSE TRANSCRIPTASE DOMAIN-CONTAINING PROTEIN"/>
    <property type="match status" value="1"/>
</dbReference>
<dbReference type="Gene3D" id="3.60.10.10">
    <property type="entry name" value="Endonuclease/exonuclease/phosphatase"/>
    <property type="match status" value="1"/>
</dbReference>
<evidence type="ECO:0000313" key="2">
    <source>
        <dbReference type="EMBL" id="KAK6178174.1"/>
    </source>
</evidence>
<dbReference type="EMBL" id="JAZGQO010000009">
    <property type="protein sequence ID" value="KAK6178174.1"/>
    <property type="molecule type" value="Genomic_DNA"/>
</dbReference>
<evidence type="ECO:0000259" key="1">
    <source>
        <dbReference type="Pfam" id="PF14529"/>
    </source>
</evidence>
<comment type="caution">
    <text evidence="2">The sequence shown here is derived from an EMBL/GenBank/DDBJ whole genome shotgun (WGS) entry which is preliminary data.</text>
</comment>
<dbReference type="InterPro" id="IPR036691">
    <property type="entry name" value="Endo/exonu/phosph_ase_sf"/>
</dbReference>
<name>A0AAN8JNL2_PATCE</name>
<dbReference type="InterPro" id="IPR005135">
    <property type="entry name" value="Endo/exonuclease/phosphatase"/>
</dbReference>
<proteinExistence type="predicted"/>
<dbReference type="PANTHER" id="PTHR33395">
    <property type="entry name" value="TRANSCRIPTASE, PUTATIVE-RELATED-RELATED"/>
    <property type="match status" value="1"/>
</dbReference>
<gene>
    <name evidence="2" type="ORF">SNE40_012984</name>
</gene>
<dbReference type="Proteomes" id="UP001347796">
    <property type="component" value="Unassembled WGS sequence"/>
</dbReference>
<dbReference type="AlphaFoldDB" id="A0AAN8JNL2"/>
<dbReference type="GO" id="GO:0003824">
    <property type="term" value="F:catalytic activity"/>
    <property type="evidence" value="ECO:0007669"/>
    <property type="project" value="InterPro"/>
</dbReference>
<protein>
    <recommendedName>
        <fullName evidence="1">Endonuclease/exonuclease/phosphatase domain-containing protein</fullName>
    </recommendedName>
</protein>
<dbReference type="Pfam" id="PF14529">
    <property type="entry name" value="Exo_endo_phos_2"/>
    <property type="match status" value="1"/>
</dbReference>
<evidence type="ECO:0000313" key="3">
    <source>
        <dbReference type="Proteomes" id="UP001347796"/>
    </source>
</evidence>
<accession>A0AAN8JNL2</accession>
<keyword evidence="3" id="KW-1185">Reference proteome</keyword>